<sequence length="209" mass="21990">MKLEHLAPRGALALIAAACVATAAHGADLPAAATASAAAATASAPATDSLYRANATLIDQDGKTFHLADLRGTPTLVSMFYTSCKMVCPMLFETIGLTLDAGGEPARKRIKVVAVTIDPDRDSVAVLRKTANAHGLDARWRLARTDRADTRAVAALLGVQYRKLASGEFNHSSTIVLLDADGRIVAHTNTLGETDPAFVDAMRKQLAIQ</sequence>
<dbReference type="Gene3D" id="3.40.30.10">
    <property type="entry name" value="Glutaredoxin"/>
    <property type="match status" value="1"/>
</dbReference>
<name>A0AAW9CPE6_BURTH</name>
<keyword evidence="4" id="KW-0732">Signal</keyword>
<protein>
    <submittedName>
        <fullName evidence="5">SCO1/SenC family protein</fullName>
    </submittedName>
</protein>
<dbReference type="PANTHER" id="PTHR12151:SF25">
    <property type="entry name" value="LINALOOL DEHYDRATASE_ISOMERASE DOMAIN-CONTAINING PROTEIN"/>
    <property type="match status" value="1"/>
</dbReference>
<dbReference type="PANTHER" id="PTHR12151">
    <property type="entry name" value="ELECTRON TRANSPORT PROTIN SCO1/SENC FAMILY MEMBER"/>
    <property type="match status" value="1"/>
</dbReference>
<proteinExistence type="inferred from homology"/>
<dbReference type="SUPFAM" id="SSF52833">
    <property type="entry name" value="Thioredoxin-like"/>
    <property type="match status" value="1"/>
</dbReference>
<dbReference type="Pfam" id="PF02630">
    <property type="entry name" value="SCO1-SenC"/>
    <property type="match status" value="1"/>
</dbReference>
<dbReference type="InterPro" id="IPR003782">
    <property type="entry name" value="SCO1/SenC"/>
</dbReference>
<evidence type="ECO:0000256" key="1">
    <source>
        <dbReference type="ARBA" id="ARBA00010996"/>
    </source>
</evidence>
<comment type="similarity">
    <text evidence="1">Belongs to the SCO1/2 family.</text>
</comment>
<feature type="binding site" evidence="2">
    <location>
        <position position="88"/>
    </location>
    <ligand>
        <name>Cu cation</name>
        <dbReference type="ChEBI" id="CHEBI:23378"/>
    </ligand>
</feature>
<dbReference type="GO" id="GO:0046872">
    <property type="term" value="F:metal ion binding"/>
    <property type="evidence" value="ECO:0007669"/>
    <property type="project" value="UniProtKB-KW"/>
</dbReference>
<feature type="chain" id="PRO_5043320146" evidence="4">
    <location>
        <begin position="27"/>
        <end position="209"/>
    </location>
</feature>
<feature type="signal peptide" evidence="4">
    <location>
        <begin position="1"/>
        <end position="26"/>
    </location>
</feature>
<comment type="caution">
    <text evidence="5">The sequence shown here is derived from an EMBL/GenBank/DDBJ whole genome shotgun (WGS) entry which is preliminary data.</text>
</comment>
<feature type="disulfide bond" description="Redox-active" evidence="3">
    <location>
        <begin position="84"/>
        <end position="88"/>
    </location>
</feature>
<dbReference type="CDD" id="cd02968">
    <property type="entry name" value="SCO"/>
    <property type="match status" value="1"/>
</dbReference>
<dbReference type="InterPro" id="IPR036249">
    <property type="entry name" value="Thioredoxin-like_sf"/>
</dbReference>
<dbReference type="Proteomes" id="UP001272137">
    <property type="component" value="Unassembled WGS sequence"/>
</dbReference>
<keyword evidence="2" id="KW-0186">Copper</keyword>
<evidence type="ECO:0000313" key="5">
    <source>
        <dbReference type="EMBL" id="MDW9251008.1"/>
    </source>
</evidence>
<gene>
    <name evidence="5" type="ORF">C7S16_6873</name>
</gene>
<evidence type="ECO:0000256" key="3">
    <source>
        <dbReference type="PIRSR" id="PIRSR603782-2"/>
    </source>
</evidence>
<organism evidence="5 6">
    <name type="scientific">Burkholderia thailandensis</name>
    <dbReference type="NCBI Taxonomy" id="57975"/>
    <lineage>
        <taxon>Bacteria</taxon>
        <taxon>Pseudomonadati</taxon>
        <taxon>Pseudomonadota</taxon>
        <taxon>Betaproteobacteria</taxon>
        <taxon>Burkholderiales</taxon>
        <taxon>Burkholderiaceae</taxon>
        <taxon>Burkholderia</taxon>
        <taxon>pseudomallei group</taxon>
    </lineage>
</organism>
<evidence type="ECO:0000256" key="4">
    <source>
        <dbReference type="SAM" id="SignalP"/>
    </source>
</evidence>
<dbReference type="AlphaFoldDB" id="A0AAW9CPE6"/>
<keyword evidence="2" id="KW-0479">Metal-binding</keyword>
<accession>A0AAW9CPE6</accession>
<dbReference type="KEGG" id="btha:DR62_3418"/>
<evidence type="ECO:0000256" key="2">
    <source>
        <dbReference type="PIRSR" id="PIRSR603782-1"/>
    </source>
</evidence>
<evidence type="ECO:0000313" key="6">
    <source>
        <dbReference type="Proteomes" id="UP001272137"/>
    </source>
</evidence>
<reference evidence="5" key="1">
    <citation type="submission" date="2018-08" db="EMBL/GenBank/DDBJ databases">
        <title>Identification of Burkholderia cepacia strains that express a Burkholderia pseudomallei-like capsular polysaccharide.</title>
        <authorList>
            <person name="Burtnick M.N."/>
            <person name="Vongsouvath M."/>
            <person name="Newton P."/>
            <person name="Wuthiekanun V."/>
            <person name="Limmathurotsakul D."/>
            <person name="Brett P.J."/>
            <person name="Chantratita N."/>
            <person name="Dance D.A."/>
        </authorList>
    </citation>
    <scope>NUCLEOTIDE SEQUENCE</scope>
    <source>
        <strain evidence="5">SBXCC001</strain>
    </source>
</reference>
<feature type="binding site" evidence="2">
    <location>
        <position position="171"/>
    </location>
    <ligand>
        <name>Cu cation</name>
        <dbReference type="ChEBI" id="CHEBI:23378"/>
    </ligand>
</feature>
<dbReference type="RefSeq" id="WP_009899718.1">
    <property type="nucleotide sequence ID" value="NZ_CP008915.2"/>
</dbReference>
<dbReference type="EMBL" id="QXCT01000001">
    <property type="protein sequence ID" value="MDW9251008.1"/>
    <property type="molecule type" value="Genomic_DNA"/>
</dbReference>
<keyword evidence="3" id="KW-1015">Disulfide bond</keyword>
<feature type="binding site" evidence="2">
    <location>
        <position position="84"/>
    </location>
    <ligand>
        <name>Cu cation</name>
        <dbReference type="ChEBI" id="CHEBI:23378"/>
    </ligand>
</feature>